<sequence>MPPPLDLLVSPGRDEAEATWRWFKLGSQRYPSTTCPRACTSRAPTRLPWDSTCNRHSRVSRAQRKLGIRHFDGKDLYQSLGSGFLTWGKWFVRLSSLRSEAKVDILGHHLTGVAERYYNQQVEGW</sequence>
<evidence type="ECO:0000313" key="2">
    <source>
        <dbReference type="Proteomes" id="UP000198211"/>
    </source>
</evidence>
<keyword evidence="2" id="KW-1185">Reference proteome</keyword>
<accession>A0A225WVQ5</accession>
<dbReference type="OrthoDB" id="123609at2759"/>
<gene>
    <name evidence="1" type="ORF">PHMEG_0003733</name>
</gene>
<name>A0A225WVQ5_9STRA</name>
<reference evidence="2" key="1">
    <citation type="submission" date="2017-03" db="EMBL/GenBank/DDBJ databases">
        <title>Phytopthora megakarya and P. palmivora, two closely related causual agents of cacao black pod achieved similar genome size and gene model numbers by different mechanisms.</title>
        <authorList>
            <person name="Ali S."/>
            <person name="Shao J."/>
            <person name="Larry D.J."/>
            <person name="Kronmiller B."/>
            <person name="Shen D."/>
            <person name="Strem M.D."/>
            <person name="Melnick R.L."/>
            <person name="Guiltinan M.J."/>
            <person name="Tyler B.M."/>
            <person name="Meinhardt L.W."/>
            <person name="Bailey B.A."/>
        </authorList>
    </citation>
    <scope>NUCLEOTIDE SEQUENCE [LARGE SCALE GENOMIC DNA]</scope>
    <source>
        <strain evidence="2">zdho120</strain>
    </source>
</reference>
<comment type="caution">
    <text evidence="1">The sequence shown here is derived from an EMBL/GenBank/DDBJ whole genome shotgun (WGS) entry which is preliminary data.</text>
</comment>
<dbReference type="AlphaFoldDB" id="A0A225WVQ5"/>
<proteinExistence type="predicted"/>
<protein>
    <submittedName>
        <fullName evidence="1">RxLR effector protein</fullName>
    </submittedName>
</protein>
<organism evidence="1 2">
    <name type="scientific">Phytophthora megakarya</name>
    <dbReference type="NCBI Taxonomy" id="4795"/>
    <lineage>
        <taxon>Eukaryota</taxon>
        <taxon>Sar</taxon>
        <taxon>Stramenopiles</taxon>
        <taxon>Oomycota</taxon>
        <taxon>Peronosporomycetes</taxon>
        <taxon>Peronosporales</taxon>
        <taxon>Peronosporaceae</taxon>
        <taxon>Phytophthora</taxon>
    </lineage>
</organism>
<evidence type="ECO:0000313" key="1">
    <source>
        <dbReference type="EMBL" id="OWZ21673.1"/>
    </source>
</evidence>
<dbReference type="Proteomes" id="UP000198211">
    <property type="component" value="Unassembled WGS sequence"/>
</dbReference>
<dbReference type="EMBL" id="NBNE01000199">
    <property type="protein sequence ID" value="OWZ21673.1"/>
    <property type="molecule type" value="Genomic_DNA"/>
</dbReference>